<reference evidence="1 2" key="1">
    <citation type="submission" date="2024-07" db="EMBL/GenBank/DDBJ databases">
        <authorList>
            <person name="Akdeniz Z."/>
        </authorList>
    </citation>
    <scope>NUCLEOTIDE SEQUENCE [LARGE SCALE GENOMIC DNA]</scope>
</reference>
<sequence length="267" mass="30927">MKVQILQLPQPIQQTQMQFGAKQDPNQINQATLIMSLLEPLQISQLIHSSIPIFGKQYNYHLDVANQMKLSSEGRVNLPMQNIIRSVSLTWFSQIGKAKTPLQDETDLSQKIVKLYEPQSETHQRIVNKNELSAYHKTFSNDENMAIALLVHAQTMKQRNDDSFQWTQLTDEVTKNIQLNVFDALERLVENNRTKTIEVQKGPFTQQNHNQNVNQELSDSFFLKYSQPPKAFTKPQMSQMQQSQLPQVQQIQYINSIIFQIQVNKLC</sequence>
<keyword evidence="2" id="KW-1185">Reference proteome</keyword>
<evidence type="ECO:0000313" key="2">
    <source>
        <dbReference type="Proteomes" id="UP001642409"/>
    </source>
</evidence>
<dbReference type="Proteomes" id="UP001642409">
    <property type="component" value="Unassembled WGS sequence"/>
</dbReference>
<organism evidence="1 2">
    <name type="scientific">Hexamita inflata</name>
    <dbReference type="NCBI Taxonomy" id="28002"/>
    <lineage>
        <taxon>Eukaryota</taxon>
        <taxon>Metamonada</taxon>
        <taxon>Diplomonadida</taxon>
        <taxon>Hexamitidae</taxon>
        <taxon>Hexamitinae</taxon>
        <taxon>Hexamita</taxon>
    </lineage>
</organism>
<evidence type="ECO:0000313" key="1">
    <source>
        <dbReference type="EMBL" id="CAL6003734.1"/>
    </source>
</evidence>
<protein>
    <submittedName>
        <fullName evidence="1">Uncharacterized protein</fullName>
    </submittedName>
</protein>
<comment type="caution">
    <text evidence="1">The sequence shown here is derived from an EMBL/GenBank/DDBJ whole genome shotgun (WGS) entry which is preliminary data.</text>
</comment>
<accession>A0ABP1I0D5</accession>
<dbReference type="EMBL" id="CAXDID020000047">
    <property type="protein sequence ID" value="CAL6003734.1"/>
    <property type="molecule type" value="Genomic_DNA"/>
</dbReference>
<name>A0ABP1I0D5_9EUKA</name>
<proteinExistence type="predicted"/>
<gene>
    <name evidence="1" type="ORF">HINF_LOCUS18550</name>
</gene>